<evidence type="ECO:0000256" key="1">
    <source>
        <dbReference type="PROSITE-ProRule" id="PRU00285"/>
    </source>
</evidence>
<dbReference type="InterPro" id="IPR031107">
    <property type="entry name" value="Small_HSP"/>
</dbReference>
<dbReference type="PROSITE" id="PS51203">
    <property type="entry name" value="CS"/>
    <property type="match status" value="1"/>
</dbReference>
<dbReference type="HOGENOM" id="CLU_117605_1_0_2"/>
<dbReference type="GeneID" id="8828460"/>
<dbReference type="InterPro" id="IPR007052">
    <property type="entry name" value="CS_dom"/>
</dbReference>
<comment type="similarity">
    <text evidence="1 2">Belongs to the small heat shock protein (HSP20) family.</text>
</comment>
<dbReference type="EMBL" id="CP001941">
    <property type="protein sequence ID" value="ADD09298.1"/>
    <property type="molecule type" value="Genomic_DNA"/>
</dbReference>
<dbReference type="OrthoDB" id="26084at2157"/>
<proteinExistence type="inferred from homology"/>
<organism evidence="3 4">
    <name type="scientific">Aciduliprofundum boonei (strain DSM 19572 / T469)</name>
    <dbReference type="NCBI Taxonomy" id="439481"/>
    <lineage>
        <taxon>Archaea</taxon>
        <taxon>Methanobacteriati</taxon>
        <taxon>Thermoplasmatota</taxon>
        <taxon>DHVE2 group</taxon>
        <taxon>Candidatus Aciduliprofundum</taxon>
    </lineage>
</organism>
<reference evidence="3" key="1">
    <citation type="submission" date="2010-02" db="EMBL/GenBank/DDBJ databases">
        <title>Complete sequence of Aciduliprofundum boonei T469.</title>
        <authorList>
            <consortium name="US DOE Joint Genome Institute"/>
            <person name="Lucas S."/>
            <person name="Copeland A."/>
            <person name="Lapidus A."/>
            <person name="Cheng J.-F."/>
            <person name="Bruce D."/>
            <person name="Goodwin L."/>
            <person name="Pitluck S."/>
            <person name="Saunders E."/>
            <person name="Detter J.C."/>
            <person name="Han C."/>
            <person name="Tapia R."/>
            <person name="Land M."/>
            <person name="Hauser L."/>
            <person name="Kyrpides N."/>
            <person name="Mikhailova N."/>
            <person name="Flores G."/>
            <person name="Reysenbach A.-L."/>
            <person name="Woyke T."/>
        </authorList>
    </citation>
    <scope>NUCLEOTIDE SEQUENCE</scope>
    <source>
        <strain evidence="3">T469</strain>
    </source>
</reference>
<name>B5ICU4_ACIB4</name>
<dbReference type="CDD" id="cd06464">
    <property type="entry name" value="ACD_sHsps-like"/>
    <property type="match status" value="1"/>
</dbReference>
<dbReference type="Gene3D" id="2.60.40.790">
    <property type="match status" value="1"/>
</dbReference>
<sequence>MVIRRKKDNDDWRDPFFDDFFDFDIEKEIRRMEEWMNRMIREFGRGEVKGPYVYGFSMRIGPDGKPQIQEFGNVPRRFGIREESMEGYREPLVDVMENDKTISITAEMPGVTKDDIELDLDEDNNVLTIKVDTPERKYYKEVELPAKVKPDSAKATYKNGILDVVFERVEPKKKKGRKIKVK</sequence>
<dbReference type="STRING" id="439481.Aboo_1492"/>
<dbReference type="KEGG" id="abi:Aboo_1492"/>
<dbReference type="RefSeq" id="WP_008083992.1">
    <property type="nucleotide sequence ID" value="NC_013926.1"/>
</dbReference>
<dbReference type="eggNOG" id="arCOG01833">
    <property type="taxonomic scope" value="Archaea"/>
</dbReference>
<evidence type="ECO:0000256" key="2">
    <source>
        <dbReference type="RuleBase" id="RU003616"/>
    </source>
</evidence>
<evidence type="ECO:0000313" key="4">
    <source>
        <dbReference type="Proteomes" id="UP000001400"/>
    </source>
</evidence>
<dbReference type="AlphaFoldDB" id="B5ICU4"/>
<keyword evidence="3" id="KW-0346">Stress response</keyword>
<gene>
    <name evidence="3" type="ordered locus">Aboo_1492</name>
</gene>
<dbReference type="InterPro" id="IPR002068">
    <property type="entry name" value="A-crystallin/Hsp20_dom"/>
</dbReference>
<accession>B5ICU4</accession>
<dbReference type="Proteomes" id="UP000001400">
    <property type="component" value="Chromosome"/>
</dbReference>
<dbReference type="PROSITE" id="PS01031">
    <property type="entry name" value="SHSP"/>
    <property type="match status" value="1"/>
</dbReference>
<dbReference type="SUPFAM" id="SSF49764">
    <property type="entry name" value="HSP20-like chaperones"/>
    <property type="match status" value="1"/>
</dbReference>
<keyword evidence="4" id="KW-1185">Reference proteome</keyword>
<dbReference type="Pfam" id="PF00011">
    <property type="entry name" value="HSP20"/>
    <property type="match status" value="1"/>
</dbReference>
<dbReference type="NCBIfam" id="NF041800">
    <property type="entry name" value="Hsp20"/>
    <property type="match status" value="1"/>
</dbReference>
<evidence type="ECO:0000313" key="3">
    <source>
        <dbReference type="EMBL" id="ADD09298.1"/>
    </source>
</evidence>
<protein>
    <submittedName>
        <fullName evidence="3">Heat shock protein Hsp20</fullName>
    </submittedName>
</protein>
<dbReference type="PANTHER" id="PTHR11527">
    <property type="entry name" value="HEAT-SHOCK PROTEIN 20 FAMILY MEMBER"/>
    <property type="match status" value="1"/>
</dbReference>
<dbReference type="InterPro" id="IPR008978">
    <property type="entry name" value="HSP20-like_chaperone"/>
</dbReference>